<dbReference type="NCBIfam" id="TIGR02284">
    <property type="entry name" value="PA2169 family four-helix-bundle protein"/>
    <property type="match status" value="1"/>
</dbReference>
<reference evidence="2 3" key="1">
    <citation type="submission" date="2020-06" db="EMBL/GenBank/DDBJ databases">
        <authorList>
            <person name="Kim S.-J."/>
            <person name="Park S.-J."/>
        </authorList>
    </citation>
    <scope>NUCLEOTIDE SEQUENCE [LARGE SCALE GENOMIC DNA]</scope>
    <source>
        <strain evidence="2 3">SW-151</strain>
    </source>
</reference>
<proteinExistence type="predicted"/>
<dbReference type="Pfam" id="PF09537">
    <property type="entry name" value="DUF2383"/>
    <property type="match status" value="1"/>
</dbReference>
<gene>
    <name evidence="2" type="ORF">HUO14_00095</name>
</gene>
<dbReference type="Gene3D" id="1.20.1260.10">
    <property type="match status" value="1"/>
</dbReference>
<organism evidence="2 3">
    <name type="scientific">Parasphingorhabdus flavimaris</name>
    <dbReference type="NCBI Taxonomy" id="266812"/>
    <lineage>
        <taxon>Bacteria</taxon>
        <taxon>Pseudomonadati</taxon>
        <taxon>Pseudomonadota</taxon>
        <taxon>Alphaproteobacteria</taxon>
        <taxon>Sphingomonadales</taxon>
        <taxon>Sphingomonadaceae</taxon>
        <taxon>Parasphingorhabdus</taxon>
    </lineage>
</organism>
<evidence type="ECO:0000313" key="3">
    <source>
        <dbReference type="Proteomes" id="UP000652427"/>
    </source>
</evidence>
<protein>
    <submittedName>
        <fullName evidence="2">PA2169 family four-helix-bundle protein</fullName>
    </submittedName>
</protein>
<dbReference type="InterPro" id="IPR012347">
    <property type="entry name" value="Ferritin-like"/>
</dbReference>
<comment type="caution">
    <text evidence="2">The sequence shown here is derived from an EMBL/GenBank/DDBJ whole genome shotgun (WGS) entry which is preliminary data.</text>
</comment>
<dbReference type="RefSeq" id="WP_176277877.1">
    <property type="nucleotide sequence ID" value="NZ_JABWMH010000001.1"/>
</dbReference>
<evidence type="ECO:0000313" key="2">
    <source>
        <dbReference type="EMBL" id="NVD26297.1"/>
    </source>
</evidence>
<keyword evidence="3" id="KW-1185">Reference proteome</keyword>
<dbReference type="InterPro" id="IPR011971">
    <property type="entry name" value="CHP02284"/>
</dbReference>
<feature type="domain" description="DUF2383" evidence="1">
    <location>
        <begin position="7"/>
        <end position="113"/>
    </location>
</feature>
<evidence type="ECO:0000259" key="1">
    <source>
        <dbReference type="Pfam" id="PF09537"/>
    </source>
</evidence>
<dbReference type="InterPro" id="IPR019052">
    <property type="entry name" value="DUF2383"/>
</dbReference>
<sequence>MTNDKSISILNDVLETLLDSRDGYQKAAEVADRDVFKQFFTRRAAARNSMVTKTQAEIRHLGGEPAEEGTILAKAHRMFLSISSALEGNDEAAVEAVEDGEEYLRNKMKDALANDELAATAKTLLSGFNGELRADGRLIDHLEASV</sequence>
<dbReference type="Proteomes" id="UP000652427">
    <property type="component" value="Unassembled WGS sequence"/>
</dbReference>
<dbReference type="EMBL" id="JABWMH010000001">
    <property type="protein sequence ID" value="NVD26297.1"/>
    <property type="molecule type" value="Genomic_DNA"/>
</dbReference>
<name>A0ABX2MXX4_9SPHN</name>
<accession>A0ABX2MXX4</accession>